<keyword evidence="3" id="KW-0732">Signal</keyword>
<dbReference type="SUPFAM" id="SSF48452">
    <property type="entry name" value="TPR-like"/>
    <property type="match status" value="1"/>
</dbReference>
<evidence type="ECO:0000313" key="5">
    <source>
        <dbReference type="Proteomes" id="UP000604046"/>
    </source>
</evidence>
<dbReference type="Pfam" id="PF13374">
    <property type="entry name" value="TPR_10"/>
    <property type="match status" value="2"/>
</dbReference>
<keyword evidence="1" id="KW-0677">Repeat</keyword>
<dbReference type="OrthoDB" id="442109at2759"/>
<feature type="chain" id="PRO_5032651102" evidence="3">
    <location>
        <begin position="26"/>
        <end position="232"/>
    </location>
</feature>
<dbReference type="AlphaFoldDB" id="A0A812NNE2"/>
<dbReference type="InterPro" id="IPR019734">
    <property type="entry name" value="TPR_rpt"/>
</dbReference>
<dbReference type="Proteomes" id="UP000604046">
    <property type="component" value="Unassembled WGS sequence"/>
</dbReference>
<evidence type="ECO:0000313" key="4">
    <source>
        <dbReference type="EMBL" id="CAE7306292.1"/>
    </source>
</evidence>
<dbReference type="Gene3D" id="1.25.40.10">
    <property type="entry name" value="Tetratricopeptide repeat domain"/>
    <property type="match status" value="1"/>
</dbReference>
<organism evidence="4 5">
    <name type="scientific">Symbiodinium natans</name>
    <dbReference type="NCBI Taxonomy" id="878477"/>
    <lineage>
        <taxon>Eukaryota</taxon>
        <taxon>Sar</taxon>
        <taxon>Alveolata</taxon>
        <taxon>Dinophyceae</taxon>
        <taxon>Suessiales</taxon>
        <taxon>Symbiodiniaceae</taxon>
        <taxon>Symbiodinium</taxon>
    </lineage>
</organism>
<dbReference type="SMART" id="SM00028">
    <property type="entry name" value="TPR"/>
    <property type="match status" value="3"/>
</dbReference>
<keyword evidence="2" id="KW-0802">TPR repeat</keyword>
<accession>A0A812NNE2</accession>
<evidence type="ECO:0000256" key="2">
    <source>
        <dbReference type="ARBA" id="ARBA00022803"/>
    </source>
</evidence>
<protein>
    <submittedName>
        <fullName evidence="4">KLC2 protein</fullName>
    </submittedName>
</protein>
<dbReference type="PANTHER" id="PTHR45641:SF19">
    <property type="entry name" value="NEPHROCYSTIN-3"/>
    <property type="match status" value="1"/>
</dbReference>
<gene>
    <name evidence="4" type="primary">KLC2</name>
    <name evidence="4" type="ORF">SNAT2548_LOCUS16096</name>
</gene>
<name>A0A812NNE2_9DINO</name>
<dbReference type="InterPro" id="IPR011990">
    <property type="entry name" value="TPR-like_helical_dom_sf"/>
</dbReference>
<evidence type="ECO:0000256" key="1">
    <source>
        <dbReference type="ARBA" id="ARBA00022737"/>
    </source>
</evidence>
<sequence>MLARRPSSFLAVLACYAVFPPTFFGEGVRRVGVSRFAKGFGNLEPTAKTEEQQFKTKKGLKSTKAAIAFFDKAKEYRDAGNNAKAVQMFRKARVAIAKAAGKGSKDYARVCSDLATTYLDLDKRDRAEELYQESRKAFEVAVGRNDGEYAGCLRNLARLKRALGDIQETEALLKEASHIYSGDLSRFHEEYALTLRSLASLYQEQGRMELLQPILLQEQRVRTLAASLGGRR</sequence>
<feature type="signal peptide" evidence="3">
    <location>
        <begin position="1"/>
        <end position="25"/>
    </location>
</feature>
<reference evidence="4" key="1">
    <citation type="submission" date="2021-02" db="EMBL/GenBank/DDBJ databases">
        <authorList>
            <person name="Dougan E. K."/>
            <person name="Rhodes N."/>
            <person name="Thang M."/>
            <person name="Chan C."/>
        </authorList>
    </citation>
    <scope>NUCLEOTIDE SEQUENCE</scope>
</reference>
<proteinExistence type="predicted"/>
<dbReference type="PANTHER" id="PTHR45641">
    <property type="entry name" value="TETRATRICOPEPTIDE REPEAT PROTEIN (AFU_ORTHOLOGUE AFUA_6G03870)"/>
    <property type="match status" value="1"/>
</dbReference>
<evidence type="ECO:0000256" key="3">
    <source>
        <dbReference type="SAM" id="SignalP"/>
    </source>
</evidence>
<keyword evidence="5" id="KW-1185">Reference proteome</keyword>
<comment type="caution">
    <text evidence="4">The sequence shown here is derived from an EMBL/GenBank/DDBJ whole genome shotgun (WGS) entry which is preliminary data.</text>
</comment>
<dbReference type="EMBL" id="CAJNDS010002074">
    <property type="protein sequence ID" value="CAE7306292.1"/>
    <property type="molecule type" value="Genomic_DNA"/>
</dbReference>